<reference evidence="2 3" key="1">
    <citation type="journal article" date="2016" name="Nat. Commun.">
        <title>Thousands of microbial genomes shed light on interconnected biogeochemical processes in an aquifer system.</title>
        <authorList>
            <person name="Anantharaman K."/>
            <person name="Brown C.T."/>
            <person name="Hug L.A."/>
            <person name="Sharon I."/>
            <person name="Castelle C.J."/>
            <person name="Probst A.J."/>
            <person name="Thomas B.C."/>
            <person name="Singh A."/>
            <person name="Wilkins M.J."/>
            <person name="Karaoz U."/>
            <person name="Brodie E.L."/>
            <person name="Williams K.H."/>
            <person name="Hubbard S.S."/>
            <person name="Banfield J.F."/>
        </authorList>
    </citation>
    <scope>NUCLEOTIDE SEQUENCE [LARGE SCALE GENOMIC DNA]</scope>
</reference>
<dbReference type="InterPro" id="IPR015947">
    <property type="entry name" value="PUA-like_sf"/>
</dbReference>
<evidence type="ECO:0000313" key="3">
    <source>
        <dbReference type="Proteomes" id="UP000177383"/>
    </source>
</evidence>
<sequence>MDKQSNVIGFAPNLVPLIKKGTKTLTYRVGDKYGYLKVGDKILFKNSENNKVVGELEITETNWTTFKDLPIDRQGHEIYPSKQAQKDTFKKYYKQDIKDNEPILVLGFKLLTLQKGN</sequence>
<evidence type="ECO:0000313" key="2">
    <source>
        <dbReference type="EMBL" id="OGG13789.1"/>
    </source>
</evidence>
<organism evidence="2 3">
    <name type="scientific">Candidatus Gottesmanbacteria bacterium RIFCSPHIGHO2_01_FULL_39_10</name>
    <dbReference type="NCBI Taxonomy" id="1798375"/>
    <lineage>
        <taxon>Bacteria</taxon>
        <taxon>Candidatus Gottesmaniibacteriota</taxon>
    </lineage>
</organism>
<dbReference type="SMART" id="SM01022">
    <property type="entry name" value="ASCH"/>
    <property type="match status" value="1"/>
</dbReference>
<dbReference type="SUPFAM" id="SSF88697">
    <property type="entry name" value="PUA domain-like"/>
    <property type="match status" value="1"/>
</dbReference>
<name>A0A1F5ZMS5_9BACT</name>
<dbReference type="Pfam" id="PF04266">
    <property type="entry name" value="ASCH"/>
    <property type="match status" value="1"/>
</dbReference>
<protein>
    <recommendedName>
        <fullName evidence="1">ASCH domain-containing protein</fullName>
    </recommendedName>
</protein>
<evidence type="ECO:0000259" key="1">
    <source>
        <dbReference type="SMART" id="SM01022"/>
    </source>
</evidence>
<comment type="caution">
    <text evidence="2">The sequence shown here is derived from an EMBL/GenBank/DDBJ whole genome shotgun (WGS) entry which is preliminary data.</text>
</comment>
<dbReference type="Gene3D" id="2.30.130.30">
    <property type="entry name" value="Hypothetical protein"/>
    <property type="match status" value="1"/>
</dbReference>
<dbReference type="STRING" id="1798375.A2773_01545"/>
<feature type="domain" description="ASCH" evidence="1">
    <location>
        <begin position="8"/>
        <end position="112"/>
    </location>
</feature>
<dbReference type="AlphaFoldDB" id="A0A1F5ZMS5"/>
<proteinExistence type="predicted"/>
<dbReference type="InterPro" id="IPR007374">
    <property type="entry name" value="ASCH_domain"/>
</dbReference>
<accession>A0A1F5ZMS5</accession>
<gene>
    <name evidence="2" type="ORF">A2773_01545</name>
</gene>
<dbReference type="Proteomes" id="UP000177383">
    <property type="component" value="Unassembled WGS sequence"/>
</dbReference>
<dbReference type="EMBL" id="MFJE01000036">
    <property type="protein sequence ID" value="OGG13789.1"/>
    <property type="molecule type" value="Genomic_DNA"/>
</dbReference>